<dbReference type="InterPro" id="IPR029061">
    <property type="entry name" value="THDP-binding"/>
</dbReference>
<dbReference type="GO" id="GO:0000287">
    <property type="term" value="F:magnesium ion binding"/>
    <property type="evidence" value="ECO:0007669"/>
    <property type="project" value="InterPro"/>
</dbReference>
<evidence type="ECO:0000259" key="6">
    <source>
        <dbReference type="Pfam" id="PF02776"/>
    </source>
</evidence>
<protein>
    <submittedName>
        <fullName evidence="7">Thiamine pyrophosphate-binding protein</fullName>
    </submittedName>
</protein>
<dbReference type="InterPro" id="IPR011766">
    <property type="entry name" value="TPP_enzyme_TPP-bd"/>
</dbReference>
<dbReference type="InterPro" id="IPR029035">
    <property type="entry name" value="DHS-like_NAD/FAD-binding_dom"/>
</dbReference>
<dbReference type="AlphaFoldDB" id="A0AAW4AUV2"/>
<dbReference type="EMBL" id="RDOM01000013">
    <property type="protein sequence ID" value="MBF4271841.1"/>
    <property type="molecule type" value="Genomic_DNA"/>
</dbReference>
<organism evidence="7 8">
    <name type="scientific">Vibrio anguillarum</name>
    <name type="common">Listonella anguillarum</name>
    <dbReference type="NCBI Taxonomy" id="55601"/>
    <lineage>
        <taxon>Bacteria</taxon>
        <taxon>Pseudomonadati</taxon>
        <taxon>Pseudomonadota</taxon>
        <taxon>Gammaproteobacteria</taxon>
        <taxon>Vibrionales</taxon>
        <taxon>Vibrionaceae</taxon>
        <taxon>Vibrio</taxon>
    </lineage>
</organism>
<reference evidence="7 8" key="1">
    <citation type="journal article" date="2021" name="PeerJ">
        <title>Analysis of 44 Vibrio anguillarum genomes reveals high genetic diversity.</title>
        <authorList>
            <person name="Hansen M.J."/>
            <person name="Dalsgaard I."/>
        </authorList>
    </citation>
    <scope>NUCLEOTIDE SEQUENCE [LARGE SCALE GENOMIC DNA]</scope>
    <source>
        <strain evidence="7 8">17-16730-2A</strain>
    </source>
</reference>
<dbReference type="CDD" id="cd07035">
    <property type="entry name" value="TPP_PYR_POX_like"/>
    <property type="match status" value="1"/>
</dbReference>
<evidence type="ECO:0000259" key="5">
    <source>
        <dbReference type="Pfam" id="PF02775"/>
    </source>
</evidence>
<dbReference type="SUPFAM" id="SSF52518">
    <property type="entry name" value="Thiamin diphosphate-binding fold (THDP-binding)"/>
    <property type="match status" value="2"/>
</dbReference>
<dbReference type="GO" id="GO:0005948">
    <property type="term" value="C:acetolactate synthase complex"/>
    <property type="evidence" value="ECO:0007669"/>
    <property type="project" value="TreeGrafter"/>
</dbReference>
<dbReference type="Pfam" id="PF02775">
    <property type="entry name" value="TPP_enzyme_C"/>
    <property type="match status" value="1"/>
</dbReference>
<name>A0AAW4AUV2_VIBAN</name>
<dbReference type="Pfam" id="PF00205">
    <property type="entry name" value="TPP_enzyme_M"/>
    <property type="match status" value="1"/>
</dbReference>
<comment type="similarity">
    <text evidence="1 3">Belongs to the TPP enzyme family.</text>
</comment>
<dbReference type="GO" id="GO:0003984">
    <property type="term" value="F:acetolactate synthase activity"/>
    <property type="evidence" value="ECO:0007669"/>
    <property type="project" value="TreeGrafter"/>
</dbReference>
<dbReference type="InterPro" id="IPR012000">
    <property type="entry name" value="Thiamin_PyroP_enz_cen_dom"/>
</dbReference>
<dbReference type="RefSeq" id="WP_013855759.1">
    <property type="nucleotide sequence ID" value="NZ_CP020534.1"/>
</dbReference>
<dbReference type="GO" id="GO:0009097">
    <property type="term" value="P:isoleucine biosynthetic process"/>
    <property type="evidence" value="ECO:0007669"/>
    <property type="project" value="TreeGrafter"/>
</dbReference>
<evidence type="ECO:0000259" key="4">
    <source>
        <dbReference type="Pfam" id="PF00205"/>
    </source>
</evidence>
<evidence type="ECO:0000256" key="3">
    <source>
        <dbReference type="RuleBase" id="RU362132"/>
    </source>
</evidence>
<gene>
    <name evidence="7" type="ORF">EAY07_07235</name>
</gene>
<dbReference type="PANTHER" id="PTHR18968:SF13">
    <property type="entry name" value="ACETOLACTATE SYNTHASE CATALYTIC SUBUNIT, MITOCHONDRIAL"/>
    <property type="match status" value="1"/>
</dbReference>
<dbReference type="Pfam" id="PF02776">
    <property type="entry name" value="TPP_enzyme_N"/>
    <property type="match status" value="1"/>
</dbReference>
<keyword evidence="2 3" id="KW-0786">Thiamine pyrophosphate</keyword>
<feature type="domain" description="Thiamine pyrophosphate enzyme N-terminal TPP-binding" evidence="6">
    <location>
        <begin position="1"/>
        <end position="125"/>
    </location>
</feature>
<evidence type="ECO:0000313" key="7">
    <source>
        <dbReference type="EMBL" id="MBF4271841.1"/>
    </source>
</evidence>
<dbReference type="SUPFAM" id="SSF52467">
    <property type="entry name" value="DHS-like NAD/FAD-binding domain"/>
    <property type="match status" value="1"/>
</dbReference>
<dbReference type="FunFam" id="3.40.50.970:FF:000007">
    <property type="entry name" value="Acetolactate synthase"/>
    <property type="match status" value="1"/>
</dbReference>
<comment type="caution">
    <text evidence="7">The sequence shown here is derived from an EMBL/GenBank/DDBJ whole genome shotgun (WGS) entry which is preliminary data.</text>
</comment>
<dbReference type="InterPro" id="IPR045229">
    <property type="entry name" value="TPP_enz"/>
</dbReference>
<evidence type="ECO:0000313" key="8">
    <source>
        <dbReference type="Proteomes" id="UP000722957"/>
    </source>
</evidence>
<dbReference type="PANTHER" id="PTHR18968">
    <property type="entry name" value="THIAMINE PYROPHOSPHATE ENZYMES"/>
    <property type="match status" value="1"/>
</dbReference>
<dbReference type="KEGG" id="vau:VANGNB10_cI2514c"/>
<feature type="domain" description="Thiamine pyrophosphate enzyme central" evidence="4">
    <location>
        <begin position="204"/>
        <end position="329"/>
    </location>
</feature>
<dbReference type="GO" id="GO:0050660">
    <property type="term" value="F:flavin adenine dinucleotide binding"/>
    <property type="evidence" value="ECO:0007669"/>
    <property type="project" value="TreeGrafter"/>
</dbReference>
<sequence length="565" mass="62692">MKSSDAIAHLLSLNNVTVGFELIGGMITHLVDSINELGKTKLISLHHEQAAAFAAGGVARATNNEQVGLALGTSGPGATNLITGIADCWLDSYPCIFITGQVNTYELKDKRPIRQQGFQELDIVSLVDSITKYSIQVKTVEQLLIEIQKAISIARSGRPGPVLIDIPMDLQRKELDITFDDIARLVVPSAEEEMNSGFFSVDNALKEAEKPLFIIGGGACAEVQFSAWQKKISSLGIPHVSSLKGSERTSNYPEYLGMIGAYGTRAANYAVQNADIIIVLGSRLDIRQTGANVADFARNAKKIIQIDVDKGQIDNRITTHLNIVSKCNSYFEHFLSEDYIINCSLWREKLKETFRKKFIDEYEAYRFSPFKIMQTLSEKFSGKIVHYIPDVGNHQMWLAHSLFIEPQQKIHHSGGLGAMGFSLPTAIGVRVVTGNYVVSISGDGGFQLNIQELDVINRDKIPILIIILNNKSLGMVKNFQDMYFNGRNKPTYWGGYSCSFSQVGEAYGIESHLIKNDLEFSALVESYVKNARPLLIEVSLEDVTVCKPRLVYGKSIDEQYPFDEQ</sequence>
<dbReference type="InterPro" id="IPR012001">
    <property type="entry name" value="Thiamin_PyroP_enz_TPP-bd_dom"/>
</dbReference>
<dbReference type="GO" id="GO:0030976">
    <property type="term" value="F:thiamine pyrophosphate binding"/>
    <property type="evidence" value="ECO:0007669"/>
    <property type="project" value="InterPro"/>
</dbReference>
<accession>A0AAW4AUV2</accession>
<dbReference type="Proteomes" id="UP000722957">
    <property type="component" value="Unassembled WGS sequence"/>
</dbReference>
<evidence type="ECO:0000256" key="1">
    <source>
        <dbReference type="ARBA" id="ARBA00007812"/>
    </source>
</evidence>
<proteinExistence type="inferred from homology"/>
<dbReference type="GO" id="GO:0009099">
    <property type="term" value="P:L-valine biosynthetic process"/>
    <property type="evidence" value="ECO:0007669"/>
    <property type="project" value="TreeGrafter"/>
</dbReference>
<dbReference type="Gene3D" id="3.40.50.970">
    <property type="match status" value="2"/>
</dbReference>
<dbReference type="Gene3D" id="3.40.50.1220">
    <property type="entry name" value="TPP-binding domain"/>
    <property type="match status" value="1"/>
</dbReference>
<evidence type="ECO:0000256" key="2">
    <source>
        <dbReference type="ARBA" id="ARBA00023052"/>
    </source>
</evidence>
<feature type="domain" description="Thiamine pyrophosphate enzyme TPP-binding" evidence="5">
    <location>
        <begin position="390"/>
        <end position="538"/>
    </location>
</feature>